<reference evidence="5" key="1">
    <citation type="journal article" date="2019" name="Int. J. Syst. Evol. Microbiol.">
        <title>The Global Catalogue of Microorganisms (GCM) 10K type strain sequencing project: providing services to taxonomists for standard genome sequencing and annotation.</title>
        <authorList>
            <consortium name="The Broad Institute Genomics Platform"/>
            <consortium name="The Broad Institute Genome Sequencing Center for Infectious Disease"/>
            <person name="Wu L."/>
            <person name="Ma J."/>
        </authorList>
    </citation>
    <scope>NUCLEOTIDE SEQUENCE [LARGE SCALE GENOMIC DNA]</scope>
    <source>
        <strain evidence="5">JCM 9377</strain>
    </source>
</reference>
<dbReference type="PANTHER" id="PTHR48106">
    <property type="entry name" value="QUINONE OXIDOREDUCTASE PIG3-RELATED"/>
    <property type="match status" value="1"/>
</dbReference>
<gene>
    <name evidence="4" type="ORF">GCM10010468_42580</name>
</gene>
<feature type="domain" description="Enoyl reductase (ER)" evidence="3">
    <location>
        <begin position="7"/>
        <end position="306"/>
    </location>
</feature>
<protein>
    <submittedName>
        <fullName evidence="4">NADP-dependent oxidoreductase</fullName>
    </submittedName>
</protein>
<name>A0ABP6QC52_9ACTN</name>
<evidence type="ECO:0000259" key="3">
    <source>
        <dbReference type="SMART" id="SM00829"/>
    </source>
</evidence>
<dbReference type="InterPro" id="IPR036291">
    <property type="entry name" value="NAD(P)-bd_dom_sf"/>
</dbReference>
<evidence type="ECO:0000256" key="1">
    <source>
        <dbReference type="ARBA" id="ARBA00022857"/>
    </source>
</evidence>
<dbReference type="Gene3D" id="3.40.50.720">
    <property type="entry name" value="NAD(P)-binding Rossmann-like Domain"/>
    <property type="match status" value="1"/>
</dbReference>
<dbReference type="Gene3D" id="3.90.180.10">
    <property type="entry name" value="Medium-chain alcohol dehydrogenases, catalytic domain"/>
    <property type="match status" value="1"/>
</dbReference>
<keyword evidence="2" id="KW-0560">Oxidoreductase</keyword>
<dbReference type="Pfam" id="PF08240">
    <property type="entry name" value="ADH_N"/>
    <property type="match status" value="1"/>
</dbReference>
<dbReference type="SMART" id="SM00829">
    <property type="entry name" value="PKS_ER"/>
    <property type="match status" value="1"/>
</dbReference>
<dbReference type="SUPFAM" id="SSF51735">
    <property type="entry name" value="NAD(P)-binding Rossmann-fold domains"/>
    <property type="match status" value="1"/>
</dbReference>
<sequence length="308" mass="30822">MRAVVTRGLRGPELIETEAPQAGPGQIRIRVTAAAVNPVDLATATGGLTRAGMIAERPVLGLGWDVAGVVEEAAPGTGFAAGERVIGLRDRLDVALGTHADHVVLDASAVARTPAAVTDADAATLPLNGLTATQALDALDLPAGSTLLVTGSAGGVGGFAVGLAARRGLRVIGLADASEEEQVRALGASEFLARGEERLGEAARAVVPGGVDGVLDAAAIGTAAVEALRNRGAFASVSGASTPRALRGTRVEQVWISADGPALTRLAALMDSGALPARVARTVPLADAAAAYELSGTRGLRGRIVLIP</sequence>
<dbReference type="EMBL" id="BAAAUV010000010">
    <property type="protein sequence ID" value="GAA3218854.1"/>
    <property type="molecule type" value="Genomic_DNA"/>
</dbReference>
<dbReference type="CDD" id="cd05289">
    <property type="entry name" value="MDR_like_2"/>
    <property type="match status" value="1"/>
</dbReference>
<accession>A0ABP6QC52</accession>
<evidence type="ECO:0000313" key="5">
    <source>
        <dbReference type="Proteomes" id="UP001501237"/>
    </source>
</evidence>
<dbReference type="InterPro" id="IPR020843">
    <property type="entry name" value="ER"/>
</dbReference>
<keyword evidence="1" id="KW-0521">NADP</keyword>
<organism evidence="4 5">
    <name type="scientific">Actinocorallia longicatena</name>
    <dbReference type="NCBI Taxonomy" id="111803"/>
    <lineage>
        <taxon>Bacteria</taxon>
        <taxon>Bacillati</taxon>
        <taxon>Actinomycetota</taxon>
        <taxon>Actinomycetes</taxon>
        <taxon>Streptosporangiales</taxon>
        <taxon>Thermomonosporaceae</taxon>
        <taxon>Actinocorallia</taxon>
    </lineage>
</organism>
<evidence type="ECO:0000313" key="4">
    <source>
        <dbReference type="EMBL" id="GAA3218854.1"/>
    </source>
</evidence>
<comment type="caution">
    <text evidence="4">The sequence shown here is derived from an EMBL/GenBank/DDBJ whole genome shotgun (WGS) entry which is preliminary data.</text>
</comment>
<proteinExistence type="predicted"/>
<dbReference type="RefSeq" id="WP_344831025.1">
    <property type="nucleotide sequence ID" value="NZ_BAAAUV010000010.1"/>
</dbReference>
<dbReference type="InterPro" id="IPR011032">
    <property type="entry name" value="GroES-like_sf"/>
</dbReference>
<dbReference type="Proteomes" id="UP001501237">
    <property type="component" value="Unassembled WGS sequence"/>
</dbReference>
<keyword evidence="5" id="KW-1185">Reference proteome</keyword>
<evidence type="ECO:0000256" key="2">
    <source>
        <dbReference type="ARBA" id="ARBA00023002"/>
    </source>
</evidence>
<dbReference type="SUPFAM" id="SSF50129">
    <property type="entry name" value="GroES-like"/>
    <property type="match status" value="1"/>
</dbReference>
<dbReference type="InterPro" id="IPR013154">
    <property type="entry name" value="ADH-like_N"/>
</dbReference>
<dbReference type="PANTHER" id="PTHR48106:SF13">
    <property type="entry name" value="QUINONE OXIDOREDUCTASE-RELATED"/>
    <property type="match status" value="1"/>
</dbReference>
<dbReference type="Pfam" id="PF13602">
    <property type="entry name" value="ADH_zinc_N_2"/>
    <property type="match status" value="1"/>
</dbReference>